<organism evidence="5 6">
    <name type="scientific">Modicisalibacter xianhensis</name>
    <dbReference type="NCBI Taxonomy" id="442341"/>
    <lineage>
        <taxon>Bacteria</taxon>
        <taxon>Pseudomonadati</taxon>
        <taxon>Pseudomonadota</taxon>
        <taxon>Gammaproteobacteria</taxon>
        <taxon>Oceanospirillales</taxon>
        <taxon>Halomonadaceae</taxon>
        <taxon>Modicisalibacter</taxon>
    </lineage>
</organism>
<evidence type="ECO:0000256" key="2">
    <source>
        <dbReference type="ARBA" id="ARBA00022670"/>
    </source>
</evidence>
<dbReference type="Proteomes" id="UP000199040">
    <property type="component" value="Unassembled WGS sequence"/>
</dbReference>
<dbReference type="NCBIfam" id="TIGR00072">
    <property type="entry name" value="hydrog_prot"/>
    <property type="match status" value="1"/>
</dbReference>
<proteinExistence type="inferred from homology"/>
<accession>A0A1I2ZYT8</accession>
<keyword evidence="4" id="KW-0378">Hydrolase</keyword>
<dbReference type="PANTHER" id="PTHR30302">
    <property type="entry name" value="HYDROGENASE 1 MATURATION PROTEASE"/>
    <property type="match status" value="1"/>
</dbReference>
<evidence type="ECO:0000256" key="3">
    <source>
        <dbReference type="ARBA" id="ARBA00022750"/>
    </source>
</evidence>
<gene>
    <name evidence="5" type="ORF">SAMN04487959_10415</name>
</gene>
<name>A0A1I2ZYT8_9GAMM</name>
<dbReference type="GO" id="GO:0004190">
    <property type="term" value="F:aspartic-type endopeptidase activity"/>
    <property type="evidence" value="ECO:0007669"/>
    <property type="project" value="UniProtKB-KW"/>
</dbReference>
<evidence type="ECO:0000313" key="6">
    <source>
        <dbReference type="Proteomes" id="UP000199040"/>
    </source>
</evidence>
<keyword evidence="3" id="KW-0064">Aspartyl protease</keyword>
<dbReference type="AlphaFoldDB" id="A0A1I2ZYT8"/>
<dbReference type="STRING" id="442341.SAMN04487959_10415"/>
<dbReference type="EMBL" id="FOPY01000004">
    <property type="protein sequence ID" value="SFH42825.1"/>
    <property type="molecule type" value="Genomic_DNA"/>
</dbReference>
<dbReference type="RefSeq" id="WP_092844377.1">
    <property type="nucleotide sequence ID" value="NZ_FOPY01000004.1"/>
</dbReference>
<evidence type="ECO:0000256" key="4">
    <source>
        <dbReference type="ARBA" id="ARBA00022801"/>
    </source>
</evidence>
<comment type="similarity">
    <text evidence="1">Belongs to the peptidase A31 family.</text>
</comment>
<sequence length="159" mass="16656">MKRTFVIGIGNRQRGDDAAGPDVVSRLCGTLPAQVEVVEHGGEMASLLALFEQAAAVYLVDACVSGAPPGTLRRFDVAAAPLPSEMTTVSTHGLGLSEAIEMARTLGQLPARSVVYVIEGQSFEPGASLAPTVAKAVINASRQLRLEILDLDKEKVTDA</sequence>
<dbReference type="SUPFAM" id="SSF53163">
    <property type="entry name" value="HybD-like"/>
    <property type="match status" value="1"/>
</dbReference>
<keyword evidence="2 5" id="KW-0645">Protease</keyword>
<dbReference type="InterPro" id="IPR000671">
    <property type="entry name" value="Peptidase_A31"/>
</dbReference>
<protein>
    <submittedName>
        <fullName evidence="5">Hydrogenase maturation protease</fullName>
    </submittedName>
</protein>
<dbReference type="Gene3D" id="3.40.50.1450">
    <property type="entry name" value="HybD-like"/>
    <property type="match status" value="1"/>
</dbReference>
<keyword evidence="6" id="KW-1185">Reference proteome</keyword>
<reference evidence="5 6" key="1">
    <citation type="submission" date="2016-10" db="EMBL/GenBank/DDBJ databases">
        <authorList>
            <person name="de Groot N.N."/>
        </authorList>
    </citation>
    <scope>NUCLEOTIDE SEQUENCE [LARGE SCALE GENOMIC DNA]</scope>
    <source>
        <strain evidence="5 6">CGMCC 1.6848</strain>
    </source>
</reference>
<dbReference type="GO" id="GO:0008047">
    <property type="term" value="F:enzyme activator activity"/>
    <property type="evidence" value="ECO:0007669"/>
    <property type="project" value="InterPro"/>
</dbReference>
<dbReference type="InterPro" id="IPR023430">
    <property type="entry name" value="Pept_HybD-like_dom_sf"/>
</dbReference>
<dbReference type="Pfam" id="PF01750">
    <property type="entry name" value="HycI"/>
    <property type="match status" value="1"/>
</dbReference>
<evidence type="ECO:0000313" key="5">
    <source>
        <dbReference type="EMBL" id="SFH42825.1"/>
    </source>
</evidence>
<dbReference type="PANTHER" id="PTHR30302:SF1">
    <property type="entry name" value="HYDROGENASE 2 MATURATION PROTEASE"/>
    <property type="match status" value="1"/>
</dbReference>
<evidence type="ECO:0000256" key="1">
    <source>
        <dbReference type="ARBA" id="ARBA00006814"/>
    </source>
</evidence>
<dbReference type="CDD" id="cd00518">
    <property type="entry name" value="H2MP"/>
    <property type="match status" value="1"/>
</dbReference>
<dbReference type="GO" id="GO:0016485">
    <property type="term" value="P:protein processing"/>
    <property type="evidence" value="ECO:0007669"/>
    <property type="project" value="TreeGrafter"/>
</dbReference>